<comment type="subcellular location">
    <subcellularLocation>
        <location evidence="1">Membrane</location>
        <topology evidence="1">Multi-pass membrane protein</topology>
    </subcellularLocation>
</comment>
<evidence type="ECO:0000256" key="4">
    <source>
        <dbReference type="ARBA" id="ARBA00022729"/>
    </source>
</evidence>
<evidence type="ECO:0000256" key="6">
    <source>
        <dbReference type="ARBA" id="ARBA00023136"/>
    </source>
</evidence>
<comment type="caution">
    <text evidence="8">The sequence shown here is derived from an EMBL/GenBank/DDBJ whole genome shotgun (WGS) entry which is preliminary data.</text>
</comment>
<feature type="non-terminal residue" evidence="8">
    <location>
        <position position="1"/>
    </location>
</feature>
<proteinExistence type="inferred from homology"/>
<dbReference type="AlphaFoldDB" id="A0A0F8ULY6"/>
<evidence type="ECO:0000256" key="5">
    <source>
        <dbReference type="ARBA" id="ARBA00022989"/>
    </source>
</evidence>
<evidence type="ECO:0000313" key="8">
    <source>
        <dbReference type="EMBL" id="KKK20533.1"/>
    </source>
</evidence>
<keyword evidence="9" id="KW-1185">Reference proteome</keyword>
<feature type="transmembrane region" description="Helical" evidence="7">
    <location>
        <begin position="476"/>
        <end position="499"/>
    </location>
</feature>
<dbReference type="Proteomes" id="UP000034947">
    <property type="component" value="Unassembled WGS sequence"/>
</dbReference>
<feature type="transmembrane region" description="Helical" evidence="7">
    <location>
        <begin position="403"/>
        <end position="428"/>
    </location>
</feature>
<evidence type="ECO:0000313" key="9">
    <source>
        <dbReference type="Proteomes" id="UP000034947"/>
    </source>
</evidence>
<reference evidence="8 9" key="1">
    <citation type="submission" date="2015-02" db="EMBL/GenBank/DDBJ databases">
        <title>Draft Genome Sequences of Two Closely-Related Aflatoxigenic Aspergillus Species Obtained from the Cote d'Ivoire.</title>
        <authorList>
            <person name="Moore G.G."/>
            <person name="Beltz S.B."/>
            <person name="Mack B.M."/>
        </authorList>
    </citation>
    <scope>NUCLEOTIDE SEQUENCE [LARGE SCALE GENOMIC DNA]</scope>
    <source>
        <strain evidence="8 9">SRRC1432</strain>
    </source>
</reference>
<keyword evidence="4" id="KW-0732">Signal</keyword>
<sequence length="669" mass="74299">TAQHQVAQIQANFRRCYSETTPAMRLDRRTSPLVSLLLTAPSLTAAFYLPGVAPTSYDEGQSVPLYVNHLTPGVAQQDEQLHSVFSYDYYHSAFQFCVPEGGPQDVRESLGSILFGDRIQTSPFELNMRKNESCKAACGGVMFESRNAKFTNRRIAQGYNINWLVDGLPAAQQHLGTQPQAYNPGFALGMLDENEQSILNNHFDIVIDYHVVQVGNKEKYRVIGVLVQPDSRRDSTVLEDGTAVCNDEGGPVYLNEDGDTPVTWTYSISWRESPTPWATRWDKYLQVHYPKIHWFSLINSAVFVVFLVGMVSMILVRALKKDIARYNRLDMINLEDLDGTSAAIEDGIQEDSGWKLVHGDVFRCPKSPLLLSVLVGNGAQLFMMTGVTVVFALFGLLSPGNRGFLATAILLIYTVFGFIGGYVSARVYKSFGGEAWKRNIIMTPVLVPGSIFGVFFLLNLFVWAKGSSGAVPFGTMLALVLIWFVISMPLSVAGSWVGFKQQAIEGPTKVNQIPRQVPPMSGSLRTIPSLFLTGILPFGAIFVELYFIMTSLWTNKIYYMFGFLFLCYGLMIITTAATTVLLVYFLLCAENYRWHWRAFAGAGMTGVYVFLNALLFWATRVSFGGLTGAVLYVGYSALIGFVVFILTGSIGFFASWAFVQRIYGSIKVD</sequence>
<dbReference type="GO" id="GO:0000329">
    <property type="term" value="C:fungal-type vacuole membrane"/>
    <property type="evidence" value="ECO:0007669"/>
    <property type="project" value="TreeGrafter"/>
</dbReference>
<feature type="transmembrane region" description="Helical" evidence="7">
    <location>
        <begin position="561"/>
        <end position="587"/>
    </location>
</feature>
<protein>
    <recommendedName>
        <fullName evidence="7">Transmembrane 9 superfamily member</fullName>
    </recommendedName>
</protein>
<evidence type="ECO:0000256" key="3">
    <source>
        <dbReference type="ARBA" id="ARBA00022692"/>
    </source>
</evidence>
<dbReference type="PANTHER" id="PTHR10766:SF111">
    <property type="entry name" value="TRANSMEMBRANE 9 SUPERFAMILY MEMBER 2"/>
    <property type="match status" value="1"/>
</dbReference>
<dbReference type="Pfam" id="PF02990">
    <property type="entry name" value="EMP70"/>
    <property type="match status" value="1"/>
</dbReference>
<dbReference type="SUPFAM" id="SSF103473">
    <property type="entry name" value="MFS general substrate transporter"/>
    <property type="match status" value="1"/>
</dbReference>
<feature type="transmembrane region" description="Helical" evidence="7">
    <location>
        <begin position="530"/>
        <end position="549"/>
    </location>
</feature>
<keyword evidence="6 7" id="KW-0472">Membrane</keyword>
<feature type="transmembrane region" description="Helical" evidence="7">
    <location>
        <begin position="369"/>
        <end position="397"/>
    </location>
</feature>
<keyword evidence="3 7" id="KW-0812">Transmembrane</keyword>
<dbReference type="GO" id="GO:0005768">
    <property type="term" value="C:endosome"/>
    <property type="evidence" value="ECO:0007669"/>
    <property type="project" value="TreeGrafter"/>
</dbReference>
<keyword evidence="5 7" id="KW-1133">Transmembrane helix</keyword>
<dbReference type="VEuPathDB" id="FungiDB:P175DRAFT_0503897"/>
<dbReference type="EMBL" id="JYKN01001426">
    <property type="protein sequence ID" value="KKK20533.1"/>
    <property type="molecule type" value="Genomic_DNA"/>
</dbReference>
<dbReference type="GO" id="GO:0007034">
    <property type="term" value="P:vacuolar transport"/>
    <property type="evidence" value="ECO:0007669"/>
    <property type="project" value="TreeGrafter"/>
</dbReference>
<comment type="similarity">
    <text evidence="2 7">Belongs to the nonaspanin (TM9SF) (TC 9.A.2) family.</text>
</comment>
<evidence type="ECO:0000256" key="7">
    <source>
        <dbReference type="RuleBase" id="RU363079"/>
    </source>
</evidence>
<feature type="transmembrane region" description="Helical" evidence="7">
    <location>
        <begin position="440"/>
        <end position="464"/>
    </location>
</feature>
<accession>A0A0F8ULY6</accession>
<evidence type="ECO:0000256" key="2">
    <source>
        <dbReference type="ARBA" id="ARBA00005227"/>
    </source>
</evidence>
<feature type="transmembrane region" description="Helical" evidence="7">
    <location>
        <begin position="630"/>
        <end position="659"/>
    </location>
</feature>
<organism evidence="8 9">
    <name type="scientific">Aspergillus ochraceoroseus</name>
    <dbReference type="NCBI Taxonomy" id="138278"/>
    <lineage>
        <taxon>Eukaryota</taxon>
        <taxon>Fungi</taxon>
        <taxon>Dikarya</taxon>
        <taxon>Ascomycota</taxon>
        <taxon>Pezizomycotina</taxon>
        <taxon>Eurotiomycetes</taxon>
        <taxon>Eurotiomycetidae</taxon>
        <taxon>Eurotiales</taxon>
        <taxon>Aspergillaceae</taxon>
        <taxon>Aspergillus</taxon>
        <taxon>Aspergillus subgen. Nidulantes</taxon>
    </lineage>
</organism>
<dbReference type="PANTHER" id="PTHR10766">
    <property type="entry name" value="TRANSMEMBRANE 9 SUPERFAMILY PROTEIN"/>
    <property type="match status" value="1"/>
</dbReference>
<feature type="transmembrane region" description="Helical" evidence="7">
    <location>
        <begin position="599"/>
        <end position="618"/>
    </location>
</feature>
<name>A0A0F8ULY6_9EURO</name>
<dbReference type="GO" id="GO:0072657">
    <property type="term" value="P:protein localization to membrane"/>
    <property type="evidence" value="ECO:0007669"/>
    <property type="project" value="TreeGrafter"/>
</dbReference>
<dbReference type="InterPro" id="IPR004240">
    <property type="entry name" value="EMP70"/>
</dbReference>
<dbReference type="OrthoDB" id="1666796at2759"/>
<dbReference type="InterPro" id="IPR036259">
    <property type="entry name" value="MFS_trans_sf"/>
</dbReference>
<gene>
    <name evidence="8" type="ORF">AOCH_005310</name>
</gene>
<evidence type="ECO:0000256" key="1">
    <source>
        <dbReference type="ARBA" id="ARBA00004141"/>
    </source>
</evidence>
<feature type="transmembrane region" description="Helical" evidence="7">
    <location>
        <begin position="294"/>
        <end position="319"/>
    </location>
</feature>